<protein>
    <submittedName>
        <fullName evidence="1">Uncharacterized protein</fullName>
    </submittedName>
</protein>
<keyword evidence="2" id="KW-1185">Reference proteome</keyword>
<gene>
    <name evidence="1" type="ORF">CBB_195</name>
</gene>
<dbReference type="GO" id="GO:0016884">
    <property type="term" value="F:carbon-nitrogen ligase activity, with glutamine as amido-N-donor"/>
    <property type="evidence" value="ECO:0007669"/>
    <property type="project" value="InterPro"/>
</dbReference>
<dbReference type="InterPro" id="IPR003789">
    <property type="entry name" value="Asn/Gln_tRNA_amidoTrase-B-like"/>
</dbReference>
<evidence type="ECO:0000313" key="2">
    <source>
        <dbReference type="Proteomes" id="UP000223891"/>
    </source>
</evidence>
<organism evidence="1 2">
    <name type="scientific">Pectobacterium phage vB_PcaM_CBB</name>
    <dbReference type="NCBI Taxonomy" id="2772511"/>
    <lineage>
        <taxon>Viruses</taxon>
        <taxon>Duplodnaviria</taxon>
        <taxon>Heunggongvirae</taxon>
        <taxon>Uroviricota</taxon>
        <taxon>Caudoviricetes</taxon>
        <taxon>Mimasvirus</taxon>
        <taxon>Mimasvirus CBB</taxon>
    </lineage>
</organism>
<evidence type="ECO:0000313" key="1">
    <source>
        <dbReference type="EMBL" id="AMM43760.1"/>
    </source>
</evidence>
<proteinExistence type="predicted"/>
<reference evidence="2" key="1">
    <citation type="submission" date="2016-01" db="EMBL/GenBank/DDBJ databases">
        <title>Isolation and Characterization of Enterobacteria phage CBB.</title>
        <authorList>
            <person name="Buttimer C.T.H."/>
            <person name="Hendrix H."/>
            <person name="Alexandre H."/>
            <person name="O'Mahony J."/>
            <person name="Lavigne R."/>
            <person name="Coffey A."/>
        </authorList>
    </citation>
    <scope>NUCLEOTIDE SEQUENCE [LARGE SCALE GENOMIC DNA]</scope>
</reference>
<dbReference type="EMBL" id="KU574722">
    <property type="protein sequence ID" value="AMM43760.1"/>
    <property type="molecule type" value="Genomic_DNA"/>
</dbReference>
<sequence length="137" mass="15179">MSLYKTIQTERQNALGNNRVKYSLFGVIIAEVQRKTTSADVEDSVVIQIIKKLLESVNETLAVASTEQPELEEEKVLLTNLLPKQLSNDELLAIMQAAIAADPAMAEKKNMFPYLKANYDGQYNGKDANTLFSQLGA</sequence>
<accession>A0A1L2CUP8</accession>
<name>A0A1L2CUP8_9CAUD</name>
<dbReference type="SUPFAM" id="SSF89095">
    <property type="entry name" value="GatB/YqeY motif"/>
    <property type="match status" value="1"/>
</dbReference>
<dbReference type="Proteomes" id="UP000223891">
    <property type="component" value="Segment"/>
</dbReference>